<evidence type="ECO:0000313" key="3">
    <source>
        <dbReference type="Proteomes" id="UP000557566"/>
    </source>
</evidence>
<dbReference type="Pfam" id="PF14027">
    <property type="entry name" value="Questin_oxidase"/>
    <property type="match status" value="1"/>
</dbReference>
<organism evidence="2 3">
    <name type="scientific">Ophiocordyceps sinensis</name>
    <dbReference type="NCBI Taxonomy" id="72228"/>
    <lineage>
        <taxon>Eukaryota</taxon>
        <taxon>Fungi</taxon>
        <taxon>Dikarya</taxon>
        <taxon>Ascomycota</taxon>
        <taxon>Pezizomycotina</taxon>
        <taxon>Sordariomycetes</taxon>
        <taxon>Hypocreomycetidae</taxon>
        <taxon>Hypocreales</taxon>
        <taxon>Ophiocordycipitaceae</taxon>
        <taxon>Ophiocordyceps</taxon>
    </lineage>
</organism>
<dbReference type="EMBL" id="JAAVMX010000004">
    <property type="protein sequence ID" value="KAF4509683.1"/>
    <property type="molecule type" value="Genomic_DNA"/>
</dbReference>
<gene>
    <name evidence="2" type="ORF">G6O67_003827</name>
</gene>
<dbReference type="InterPro" id="IPR025337">
    <property type="entry name" value="Questin_oxidase-like"/>
</dbReference>
<proteinExistence type="predicted"/>
<evidence type="ECO:0000256" key="1">
    <source>
        <dbReference type="ARBA" id="ARBA00023002"/>
    </source>
</evidence>
<comment type="caution">
    <text evidence="2">The sequence shown here is derived from an EMBL/GenBank/DDBJ whole genome shotgun (WGS) entry which is preliminary data.</text>
</comment>
<dbReference type="PANTHER" id="PTHR35870">
    <property type="entry name" value="PROTEIN, PUTATIVE (AFU_ORTHOLOGUE AFUA_5G03330)-RELATED"/>
    <property type="match status" value="1"/>
</dbReference>
<dbReference type="PANTHER" id="PTHR35870:SF1">
    <property type="entry name" value="PROTEIN, PUTATIVE (AFU_ORTHOLOGUE AFUA_5G03330)-RELATED"/>
    <property type="match status" value="1"/>
</dbReference>
<evidence type="ECO:0008006" key="4">
    <source>
        <dbReference type="Google" id="ProtNLM"/>
    </source>
</evidence>
<dbReference type="OrthoDB" id="10004862at2759"/>
<dbReference type="Proteomes" id="UP000557566">
    <property type="component" value="Unassembled WGS sequence"/>
</dbReference>
<sequence>MATPYRICVPAQDTGLLALRQDDAAAAKVSELLQKDLENHHVFFNDEGFHNHVSHHLLTLYATGAAPPVLQEAYDANASYQVRAHEPTPGLVVVEELEADWSAHAPRYLGKGKHYADFLRYFQRRVDKAGWEAVVSQTLLADTPAAHDMRGRLYGGFLHPLIQLMYGIEWCQPAMVAEGLAQAAVHEARIGDLMLKVDEAAASASSSQEKQRPLAEMLENIRVEHPKLASSARWEDPNRIYDGVLVRAEAEAIALLAGIRVRPDGEDLAERTAEMVHCAAYVAAAAAWNPPYVPKFDFFLIHHLTSTPFFLTINKLDWIPTATKARLLEWKLRMDVLQYLARGCPPLRREALQPHSGSGPDQDPPLRLVPRFHRVVDDGHTIKVVRALLLAQRESQAWAGRPWIRIADDDAWRRVMHLLLAGVEGKPAQLWVRSAGFEEAWKDIPKAVL</sequence>
<accession>A0A8H4PSS6</accession>
<reference evidence="2 3" key="1">
    <citation type="journal article" date="2020" name="Genome Biol. Evol.">
        <title>A new high-quality draft genome assembly of the Chinese cordyceps Ophiocordyceps sinensis.</title>
        <authorList>
            <person name="Shu R."/>
            <person name="Zhang J."/>
            <person name="Meng Q."/>
            <person name="Zhang H."/>
            <person name="Zhou G."/>
            <person name="Li M."/>
            <person name="Wu P."/>
            <person name="Zhao Y."/>
            <person name="Chen C."/>
            <person name="Qin Q."/>
        </authorList>
    </citation>
    <scope>NUCLEOTIDE SEQUENCE [LARGE SCALE GENOMIC DNA]</scope>
    <source>
        <strain evidence="2 3">IOZ07</strain>
    </source>
</reference>
<keyword evidence="1" id="KW-0560">Oxidoreductase</keyword>
<name>A0A8H4PSS6_9HYPO</name>
<dbReference type="AlphaFoldDB" id="A0A8H4PSS6"/>
<evidence type="ECO:0000313" key="2">
    <source>
        <dbReference type="EMBL" id="KAF4509683.1"/>
    </source>
</evidence>
<keyword evidence="3" id="KW-1185">Reference proteome</keyword>
<dbReference type="GO" id="GO:0016491">
    <property type="term" value="F:oxidoreductase activity"/>
    <property type="evidence" value="ECO:0007669"/>
    <property type="project" value="UniProtKB-KW"/>
</dbReference>
<protein>
    <recommendedName>
        <fullName evidence="4">HypA protein</fullName>
    </recommendedName>
</protein>